<evidence type="ECO:0000313" key="2">
    <source>
        <dbReference type="Proteomes" id="UP000199379"/>
    </source>
</evidence>
<dbReference type="Pfam" id="PF05947">
    <property type="entry name" value="T6SS_TssF"/>
    <property type="match status" value="1"/>
</dbReference>
<proteinExistence type="predicted"/>
<dbReference type="OrthoDB" id="9763676at2"/>
<sequence>MDTRLLKHYETELAFLREMGAEFAQAYPKIAARLGMEGIEVLDPYVERLLEGSAFLAARVQLELEMQFPVFTSNLLEIVYPHYLAPTPSMMVAAFEPDIGNAALKDGYVVKRGSTLRSRLGEGEQTPCEFRTASDVTLWPIEISQAEYIDGRGELVAAGVARETKARAGIRLRLRRTDGQPIKDLTMDRLVLHLDSQSGRSWALHELLATQCQGLTGRSSDRRDDWTLRLPQGAIVPRGFDREEALLPTPRQSFDGYRLLQEYFAMPERFLFVELQGLQPALKKAKGEDVDIYVLLDDGMKDVGPAVAPQAFTLGAVPAINLFRRRCDRVHVTRRDTEHHLVPSRTAGLDYEVFSIESVRGIRGDVEGDIEFRPFYSDTDLTAAGDIHPAYYTIGRRMRTRTEKERLRGVRTSYLGSEVFLSLVDRAQAPYPGDLEQLAVVAMCSNRDLPMLLATGGDNLFRLPEGGPVKRVRLAVTPTRPHANLAQGDSAWKLISHLSLNYLSIAEGDASTGAGALRELLGIYAPLGDRVTEKQLEGIVSVRSRPIVRRMSDEVLSTAVRGLEITLGFDESFYEGTSVYVLGAVLERFFRKYTTINSFTETVLTTERRGEIARWRPAAGLGRII</sequence>
<dbReference type="InterPro" id="IPR010272">
    <property type="entry name" value="T6SS_TssF"/>
</dbReference>
<gene>
    <name evidence="1" type="ORF">SAMN05444007_11273</name>
</gene>
<dbReference type="RefSeq" id="WP_092370459.1">
    <property type="nucleotide sequence ID" value="NZ_FNYD01000012.1"/>
</dbReference>
<evidence type="ECO:0000313" key="1">
    <source>
        <dbReference type="EMBL" id="SEK03367.1"/>
    </source>
</evidence>
<dbReference type="EMBL" id="FNYD01000012">
    <property type="protein sequence ID" value="SEK03367.1"/>
    <property type="molecule type" value="Genomic_DNA"/>
</dbReference>
<dbReference type="NCBIfam" id="TIGR03359">
    <property type="entry name" value="VI_chp_6"/>
    <property type="match status" value="1"/>
</dbReference>
<protein>
    <submittedName>
        <fullName evidence="1">Type VI secretion system protein ImpG</fullName>
    </submittedName>
</protein>
<organism evidence="1 2">
    <name type="scientific">Cribrihabitans marinus</name>
    <dbReference type="NCBI Taxonomy" id="1227549"/>
    <lineage>
        <taxon>Bacteria</taxon>
        <taxon>Pseudomonadati</taxon>
        <taxon>Pseudomonadota</taxon>
        <taxon>Alphaproteobacteria</taxon>
        <taxon>Rhodobacterales</taxon>
        <taxon>Paracoccaceae</taxon>
        <taxon>Cribrihabitans</taxon>
    </lineage>
</organism>
<dbReference type="STRING" id="1227549.SAMN05444007_11273"/>
<dbReference type="PANTHER" id="PTHR35370:SF1">
    <property type="entry name" value="TYPE VI SECRETION SYSTEM COMPONENT TSSF1"/>
    <property type="match status" value="1"/>
</dbReference>
<accession>A0A1H7DR88</accession>
<dbReference type="PIRSF" id="PIRSF028304">
    <property type="entry name" value="UCP028304"/>
    <property type="match status" value="1"/>
</dbReference>
<dbReference type="PANTHER" id="PTHR35370">
    <property type="entry name" value="CYTOPLASMIC PROTEIN-RELATED-RELATED"/>
    <property type="match status" value="1"/>
</dbReference>
<reference evidence="1 2" key="1">
    <citation type="submission" date="2016-10" db="EMBL/GenBank/DDBJ databases">
        <authorList>
            <person name="de Groot N.N."/>
        </authorList>
    </citation>
    <scope>NUCLEOTIDE SEQUENCE [LARGE SCALE GENOMIC DNA]</scope>
    <source>
        <strain evidence="1 2">DSM 29340</strain>
    </source>
</reference>
<keyword evidence="2" id="KW-1185">Reference proteome</keyword>
<dbReference type="AlphaFoldDB" id="A0A1H7DR88"/>
<name>A0A1H7DR88_9RHOB</name>
<dbReference type="Proteomes" id="UP000199379">
    <property type="component" value="Unassembled WGS sequence"/>
</dbReference>